<dbReference type="InterPro" id="IPR001005">
    <property type="entry name" value="SANT/Myb"/>
</dbReference>
<accession>A0A4S8J473</accession>
<gene>
    <name evidence="10" type="ORF">C4D60_Mb11t15080</name>
</gene>
<evidence type="ECO:0000256" key="1">
    <source>
        <dbReference type="ARBA" id="ARBA00004123"/>
    </source>
</evidence>
<dbReference type="Proteomes" id="UP000317650">
    <property type="component" value="Chromosome 11"/>
</dbReference>
<sequence length="247" mass="27803">MDGQLGWGTTEDGWRKGPWTVQEDQLLIEHVTLHGEGQWNSVSKLSGRSAEEREELQASVGELPEAGPQERQHHSTRGEHHSRAACPVGKQVPRKVPLLLSSHSSSTPRLTCAASCRWSAIARSLPGRTDNEIKNYWRTHFKKGNTPRKKAERERARLLVRQQQERQKQKQQQQEAEDMGGTSTMEQVEEDAMRAEEVQEMAYVLQGGDFQGFMSDEDGSWGCLWNLDDDDDASECTEGGSTSQVKD</sequence>
<dbReference type="GO" id="GO:0043565">
    <property type="term" value="F:sequence-specific DNA binding"/>
    <property type="evidence" value="ECO:0007669"/>
    <property type="project" value="InterPro"/>
</dbReference>
<dbReference type="PANTHER" id="PTHR45675:SF3">
    <property type="entry name" value="OS04G0508500 PROTEIN"/>
    <property type="match status" value="1"/>
</dbReference>
<dbReference type="InterPro" id="IPR017930">
    <property type="entry name" value="Myb_dom"/>
</dbReference>
<keyword evidence="2" id="KW-0677">Repeat</keyword>
<dbReference type="Pfam" id="PF00249">
    <property type="entry name" value="Myb_DNA-binding"/>
    <property type="match status" value="2"/>
</dbReference>
<feature type="domain" description="Myb-like" evidence="8">
    <location>
        <begin position="11"/>
        <end position="141"/>
    </location>
</feature>
<dbReference type="PROSITE" id="PS51294">
    <property type="entry name" value="HTH_MYB"/>
    <property type="match status" value="2"/>
</dbReference>
<dbReference type="EMBL" id="PYDT01000007">
    <property type="protein sequence ID" value="THU56228.1"/>
    <property type="molecule type" value="Genomic_DNA"/>
</dbReference>
<evidence type="ECO:0000256" key="6">
    <source>
        <dbReference type="ARBA" id="ARBA00023242"/>
    </source>
</evidence>
<proteinExistence type="predicted"/>
<keyword evidence="5" id="KW-0804">Transcription</keyword>
<feature type="compositionally biased region" description="Basic and acidic residues" evidence="7">
    <location>
        <begin position="68"/>
        <end position="82"/>
    </location>
</feature>
<dbReference type="Gene3D" id="1.10.10.60">
    <property type="entry name" value="Homeodomain-like"/>
    <property type="match status" value="2"/>
</dbReference>
<evidence type="ECO:0000259" key="9">
    <source>
        <dbReference type="PROSITE" id="PS51294"/>
    </source>
</evidence>
<comment type="caution">
    <text evidence="10">The sequence shown here is derived from an EMBL/GenBank/DDBJ whole genome shotgun (WGS) entry which is preliminary data.</text>
</comment>
<evidence type="ECO:0000313" key="10">
    <source>
        <dbReference type="EMBL" id="THU56228.1"/>
    </source>
</evidence>
<keyword evidence="6" id="KW-0539">Nucleus</keyword>
<organism evidence="10 11">
    <name type="scientific">Musa balbisiana</name>
    <name type="common">Banana</name>
    <dbReference type="NCBI Taxonomy" id="52838"/>
    <lineage>
        <taxon>Eukaryota</taxon>
        <taxon>Viridiplantae</taxon>
        <taxon>Streptophyta</taxon>
        <taxon>Embryophyta</taxon>
        <taxon>Tracheophyta</taxon>
        <taxon>Spermatophyta</taxon>
        <taxon>Magnoliopsida</taxon>
        <taxon>Liliopsida</taxon>
        <taxon>Zingiberales</taxon>
        <taxon>Musaceae</taxon>
        <taxon>Musa</taxon>
    </lineage>
</organism>
<keyword evidence="11" id="KW-1185">Reference proteome</keyword>
<dbReference type="STRING" id="52838.A0A4S8J473"/>
<feature type="region of interest" description="Disordered" evidence="7">
    <location>
        <begin position="221"/>
        <end position="247"/>
    </location>
</feature>
<protein>
    <submittedName>
        <fullName evidence="10">Uncharacterized protein</fullName>
    </submittedName>
</protein>
<feature type="domain" description="HTH myb-type" evidence="9">
    <location>
        <begin position="117"/>
        <end position="145"/>
    </location>
</feature>
<reference evidence="10 11" key="1">
    <citation type="journal article" date="2019" name="Nat. Plants">
        <title>Genome sequencing of Musa balbisiana reveals subgenome evolution and function divergence in polyploid bananas.</title>
        <authorList>
            <person name="Yao X."/>
        </authorList>
    </citation>
    <scope>NUCLEOTIDE SEQUENCE [LARGE SCALE GENOMIC DNA]</scope>
    <source>
        <strain evidence="11">cv. DH-PKW</strain>
        <tissue evidence="10">Leaves</tissue>
    </source>
</reference>
<dbReference type="InterPro" id="IPR044676">
    <property type="entry name" value="EOBI/EOBII-like_plant"/>
</dbReference>
<evidence type="ECO:0000259" key="8">
    <source>
        <dbReference type="PROSITE" id="PS50090"/>
    </source>
</evidence>
<evidence type="ECO:0000256" key="3">
    <source>
        <dbReference type="ARBA" id="ARBA00023015"/>
    </source>
</evidence>
<keyword evidence="3" id="KW-0805">Transcription regulation</keyword>
<dbReference type="GO" id="GO:0003700">
    <property type="term" value="F:DNA-binding transcription factor activity"/>
    <property type="evidence" value="ECO:0007669"/>
    <property type="project" value="InterPro"/>
</dbReference>
<evidence type="ECO:0000313" key="11">
    <source>
        <dbReference type="Proteomes" id="UP000317650"/>
    </source>
</evidence>
<dbReference type="PANTHER" id="PTHR45675">
    <property type="entry name" value="MYB TRANSCRIPTION FACTOR-RELATED-RELATED"/>
    <property type="match status" value="1"/>
</dbReference>
<dbReference type="PROSITE" id="PS50090">
    <property type="entry name" value="MYB_LIKE"/>
    <property type="match status" value="1"/>
</dbReference>
<feature type="region of interest" description="Disordered" evidence="7">
    <location>
        <begin position="45"/>
        <end position="91"/>
    </location>
</feature>
<name>A0A4S8J473_MUSBA</name>
<dbReference type="SMART" id="SM00717">
    <property type="entry name" value="SANT"/>
    <property type="match status" value="1"/>
</dbReference>
<evidence type="ECO:0000256" key="7">
    <source>
        <dbReference type="SAM" id="MobiDB-lite"/>
    </source>
</evidence>
<evidence type="ECO:0000256" key="4">
    <source>
        <dbReference type="ARBA" id="ARBA00023125"/>
    </source>
</evidence>
<keyword evidence="4" id="KW-0238">DNA-binding</keyword>
<feature type="domain" description="HTH myb-type" evidence="9">
    <location>
        <begin position="15"/>
        <end position="50"/>
    </location>
</feature>
<dbReference type="AlphaFoldDB" id="A0A4S8J473"/>
<evidence type="ECO:0000256" key="2">
    <source>
        <dbReference type="ARBA" id="ARBA00022737"/>
    </source>
</evidence>
<comment type="subcellular location">
    <subcellularLocation>
        <location evidence="1">Nucleus</location>
    </subcellularLocation>
</comment>
<evidence type="ECO:0000256" key="5">
    <source>
        <dbReference type="ARBA" id="ARBA00023163"/>
    </source>
</evidence>
<dbReference type="CDD" id="cd00167">
    <property type="entry name" value="SANT"/>
    <property type="match status" value="2"/>
</dbReference>
<dbReference type="GO" id="GO:0005634">
    <property type="term" value="C:nucleus"/>
    <property type="evidence" value="ECO:0007669"/>
    <property type="project" value="UniProtKB-SubCell"/>
</dbReference>
<dbReference type="SUPFAM" id="SSF46689">
    <property type="entry name" value="Homeodomain-like"/>
    <property type="match status" value="2"/>
</dbReference>
<dbReference type="InterPro" id="IPR009057">
    <property type="entry name" value="Homeodomain-like_sf"/>
</dbReference>
<feature type="region of interest" description="Disordered" evidence="7">
    <location>
        <begin position="161"/>
        <end position="192"/>
    </location>
</feature>